<name>A0A847RB67_9BACT</name>
<keyword evidence="2" id="KW-1185">Reference proteome</keyword>
<comment type="caution">
    <text evidence="1">The sequence shown here is derived from an EMBL/GenBank/DDBJ whole genome shotgun (WGS) entry which is preliminary data.</text>
</comment>
<evidence type="ECO:0008006" key="3">
    <source>
        <dbReference type="Google" id="ProtNLM"/>
    </source>
</evidence>
<protein>
    <recommendedName>
        <fullName evidence="3">Transposase IS701-like DDE domain-containing protein</fullName>
    </recommendedName>
</protein>
<gene>
    <name evidence="1" type="ORF">HGH92_03240</name>
</gene>
<evidence type="ECO:0000313" key="1">
    <source>
        <dbReference type="EMBL" id="NLR63310.1"/>
    </source>
</evidence>
<reference evidence="1 2" key="1">
    <citation type="submission" date="2020-04" db="EMBL/GenBank/DDBJ databases">
        <authorList>
            <person name="Yin C."/>
        </authorList>
    </citation>
    <scope>NUCLEOTIDE SEQUENCE [LARGE SCALE GENOMIC DNA]</scope>
    <source>
        <strain evidence="1 2">Ae27</strain>
    </source>
</reference>
<evidence type="ECO:0000313" key="2">
    <source>
        <dbReference type="Proteomes" id="UP000570474"/>
    </source>
</evidence>
<dbReference type="Proteomes" id="UP000570474">
    <property type="component" value="Unassembled WGS sequence"/>
</dbReference>
<organism evidence="1 2">
    <name type="scientific">Chitinophaga varians</name>
    <dbReference type="NCBI Taxonomy" id="2202339"/>
    <lineage>
        <taxon>Bacteria</taxon>
        <taxon>Pseudomonadati</taxon>
        <taxon>Bacteroidota</taxon>
        <taxon>Chitinophagia</taxon>
        <taxon>Chitinophagales</taxon>
        <taxon>Chitinophagaceae</taxon>
        <taxon>Chitinophaga</taxon>
    </lineage>
</organism>
<sequence>MFDRALGSLKQKDCTAAFDPGYIPKNGKKTFGKGRFWSSKDSRARAGLKIGRLVLIDVKDSTA</sequence>
<dbReference type="AlphaFoldDB" id="A0A847RB67"/>
<proteinExistence type="predicted"/>
<dbReference type="EMBL" id="JABAIA010000001">
    <property type="protein sequence ID" value="NLR63310.1"/>
    <property type="molecule type" value="Genomic_DNA"/>
</dbReference>
<dbReference type="RefSeq" id="WP_168869313.1">
    <property type="nucleotide sequence ID" value="NZ_JABAIA010000001.1"/>
</dbReference>
<accession>A0A847RB67</accession>